<feature type="compositionally biased region" description="Polar residues" evidence="1">
    <location>
        <begin position="213"/>
        <end position="223"/>
    </location>
</feature>
<dbReference type="OrthoDB" id="5425130at2759"/>
<dbReference type="AlphaFoldDB" id="A0A9P4N045"/>
<keyword evidence="3" id="KW-1185">Reference proteome</keyword>
<evidence type="ECO:0000256" key="1">
    <source>
        <dbReference type="SAM" id="MobiDB-lite"/>
    </source>
</evidence>
<feature type="region of interest" description="Disordered" evidence="1">
    <location>
        <begin position="38"/>
        <end position="244"/>
    </location>
</feature>
<feature type="compositionally biased region" description="Polar residues" evidence="1">
    <location>
        <begin position="97"/>
        <end position="111"/>
    </location>
</feature>
<protein>
    <submittedName>
        <fullName evidence="2">Uncharacterized protein</fullName>
    </submittedName>
</protein>
<reference evidence="2" key="1">
    <citation type="journal article" date="2020" name="Stud. Mycol.">
        <title>101 Dothideomycetes genomes: a test case for predicting lifestyles and emergence of pathogens.</title>
        <authorList>
            <person name="Haridas S."/>
            <person name="Albert R."/>
            <person name="Binder M."/>
            <person name="Bloem J."/>
            <person name="Labutti K."/>
            <person name="Salamov A."/>
            <person name="Andreopoulos B."/>
            <person name="Baker S."/>
            <person name="Barry K."/>
            <person name="Bills G."/>
            <person name="Bluhm B."/>
            <person name="Cannon C."/>
            <person name="Castanera R."/>
            <person name="Culley D."/>
            <person name="Daum C."/>
            <person name="Ezra D."/>
            <person name="Gonzalez J."/>
            <person name="Henrissat B."/>
            <person name="Kuo A."/>
            <person name="Liang C."/>
            <person name="Lipzen A."/>
            <person name="Lutzoni F."/>
            <person name="Magnuson J."/>
            <person name="Mondo S."/>
            <person name="Nolan M."/>
            <person name="Ohm R."/>
            <person name="Pangilinan J."/>
            <person name="Park H.-J."/>
            <person name="Ramirez L."/>
            <person name="Alfaro M."/>
            <person name="Sun H."/>
            <person name="Tritt A."/>
            <person name="Yoshinaga Y."/>
            <person name="Zwiers L.-H."/>
            <person name="Turgeon B."/>
            <person name="Goodwin S."/>
            <person name="Spatafora J."/>
            <person name="Crous P."/>
            <person name="Grigoriev I."/>
        </authorList>
    </citation>
    <scope>NUCLEOTIDE SEQUENCE</scope>
    <source>
        <strain evidence="2">ATCC 74209</strain>
    </source>
</reference>
<feature type="compositionally biased region" description="Basic residues" evidence="1">
    <location>
        <begin position="228"/>
        <end position="244"/>
    </location>
</feature>
<proteinExistence type="predicted"/>
<evidence type="ECO:0000313" key="3">
    <source>
        <dbReference type="Proteomes" id="UP000799536"/>
    </source>
</evidence>
<feature type="compositionally biased region" description="Basic and acidic residues" evidence="1">
    <location>
        <begin position="173"/>
        <end position="204"/>
    </location>
</feature>
<name>A0A9P4N045_9PLEO</name>
<gene>
    <name evidence="2" type="ORF">GQ43DRAFT_159766</name>
</gene>
<feature type="compositionally biased region" description="Basic and acidic residues" evidence="1">
    <location>
        <begin position="55"/>
        <end position="71"/>
    </location>
</feature>
<accession>A0A9P4N045</accession>
<dbReference type="EMBL" id="ML993848">
    <property type="protein sequence ID" value="KAF2205913.1"/>
    <property type="molecule type" value="Genomic_DNA"/>
</dbReference>
<evidence type="ECO:0000313" key="2">
    <source>
        <dbReference type="EMBL" id="KAF2205913.1"/>
    </source>
</evidence>
<sequence>MTAVMAPAQPGLSLAAPPDNRQDVISALLNDYSTFGHSDGSTSPYYYAPAPPVKELPRPPPKDRERKREKPLPPLMMRFQLRVDEPTSSNSNPTSLPKFSSPHQSHPTTISYRAISRRLKPPSLKLPFSNGSTATLPPPPSQSTPANPTPAEKALPKTQNRPLPTLPPSPPAKSERREMGNKQSKGSKEEMRSDEEMKVDEKKSNLVKRRPVPNSQSGDSNSGEGKKKTARKMLQRRYCRAGFR</sequence>
<dbReference type="Proteomes" id="UP000799536">
    <property type="component" value="Unassembled WGS sequence"/>
</dbReference>
<feature type="compositionally biased region" description="Low complexity" evidence="1">
    <location>
        <begin position="86"/>
        <end position="95"/>
    </location>
</feature>
<comment type="caution">
    <text evidence="2">The sequence shown here is derived from an EMBL/GenBank/DDBJ whole genome shotgun (WGS) entry which is preliminary data.</text>
</comment>
<organism evidence="2 3">
    <name type="scientific">Delitschia confertaspora ATCC 74209</name>
    <dbReference type="NCBI Taxonomy" id="1513339"/>
    <lineage>
        <taxon>Eukaryota</taxon>
        <taxon>Fungi</taxon>
        <taxon>Dikarya</taxon>
        <taxon>Ascomycota</taxon>
        <taxon>Pezizomycotina</taxon>
        <taxon>Dothideomycetes</taxon>
        <taxon>Pleosporomycetidae</taxon>
        <taxon>Pleosporales</taxon>
        <taxon>Delitschiaceae</taxon>
        <taxon>Delitschia</taxon>
    </lineage>
</organism>